<keyword evidence="3" id="KW-1185">Reference proteome</keyword>
<keyword evidence="1" id="KW-1133">Transmembrane helix</keyword>
<organism evidence="2 3">
    <name type="scientific">Grantiella picta</name>
    <dbReference type="NCBI Taxonomy" id="266360"/>
    <lineage>
        <taxon>Eukaryota</taxon>
        <taxon>Metazoa</taxon>
        <taxon>Chordata</taxon>
        <taxon>Craniata</taxon>
        <taxon>Vertebrata</taxon>
        <taxon>Euteleostomi</taxon>
        <taxon>Archelosauria</taxon>
        <taxon>Archosauria</taxon>
        <taxon>Dinosauria</taxon>
        <taxon>Saurischia</taxon>
        <taxon>Theropoda</taxon>
        <taxon>Coelurosauria</taxon>
        <taxon>Aves</taxon>
        <taxon>Neognathae</taxon>
        <taxon>Neoaves</taxon>
        <taxon>Telluraves</taxon>
        <taxon>Australaves</taxon>
        <taxon>Passeriformes</taxon>
        <taxon>Meliphagoidea</taxon>
        <taxon>Meliphagidae</taxon>
        <taxon>Grantiella</taxon>
    </lineage>
</organism>
<dbReference type="GO" id="GO:0016020">
    <property type="term" value="C:membrane"/>
    <property type="evidence" value="ECO:0007669"/>
    <property type="project" value="InterPro"/>
</dbReference>
<comment type="caution">
    <text evidence="2">The sequence shown here is derived from an EMBL/GenBank/DDBJ whole genome shotgun (WGS) entry which is preliminary data.</text>
</comment>
<evidence type="ECO:0000313" key="3">
    <source>
        <dbReference type="Proteomes" id="UP000575029"/>
    </source>
</evidence>
<dbReference type="GO" id="GO:0019955">
    <property type="term" value="F:cytokine binding"/>
    <property type="evidence" value="ECO:0007669"/>
    <property type="project" value="InterPro"/>
</dbReference>
<reference evidence="2 3" key="1">
    <citation type="submission" date="2019-09" db="EMBL/GenBank/DDBJ databases">
        <title>Bird 10,000 Genomes (B10K) Project - Family phase.</title>
        <authorList>
            <person name="Zhang G."/>
        </authorList>
    </citation>
    <scope>NUCLEOTIDE SEQUENCE [LARGE SCALE GENOMIC DNA]</scope>
    <source>
        <strain evidence="2">B10K-DU-029-50</strain>
        <tissue evidence="2">Heart</tissue>
    </source>
</reference>
<gene>
    <name evidence="2" type="primary">Ifngr1_1</name>
    <name evidence="2" type="ORF">GRAPIC_R15705</name>
</gene>
<feature type="non-terminal residue" evidence="2">
    <location>
        <position position="1"/>
    </location>
</feature>
<protein>
    <submittedName>
        <fullName evidence="2">INGR1 protein</fullName>
    </submittedName>
</protein>
<dbReference type="EMBL" id="VZRM01006908">
    <property type="protein sequence ID" value="NWV41491.1"/>
    <property type="molecule type" value="Genomic_DNA"/>
</dbReference>
<sequence>IFLQTEEFYEDNCTMHKCSLKIPVPDEVSSYCVSAKGVFEGLMFGTPSEESCTSVPLKQTMSTHYIIILCVIGSLTIIPTIYCGCKKLRKNNIKLPKSLASVMRNLSGNALLGPVSEGKYISVISFPSSPSALPVNGEVTLLEIEPEEETVIPENSFGESPVPSPEVPAKVEEVPVEESTEEVSYNADEQNCEVKENYFISDSNQMDICSKSSGVEIPTTETQQKVTPSSCFISGYDKPHVPLDMLMLDVGEEQPVNAYRPTL</sequence>
<accession>A0A7K6EQN6</accession>
<proteinExistence type="predicted"/>
<dbReference type="PRINTS" id="PR01777">
    <property type="entry name" value="INTERFERONGR"/>
</dbReference>
<evidence type="ECO:0000256" key="1">
    <source>
        <dbReference type="SAM" id="Phobius"/>
    </source>
</evidence>
<name>A0A7K6EQN6_9PASS</name>
<feature type="transmembrane region" description="Helical" evidence="1">
    <location>
        <begin position="65"/>
        <end position="85"/>
    </location>
</feature>
<keyword evidence="1" id="KW-0812">Transmembrane</keyword>
<dbReference type="Proteomes" id="UP000575029">
    <property type="component" value="Unassembled WGS sequence"/>
</dbReference>
<dbReference type="InterPro" id="IPR013783">
    <property type="entry name" value="Ig-like_fold"/>
</dbReference>
<dbReference type="GO" id="GO:0004896">
    <property type="term" value="F:cytokine receptor activity"/>
    <property type="evidence" value="ECO:0007669"/>
    <property type="project" value="InterPro"/>
</dbReference>
<feature type="non-terminal residue" evidence="2">
    <location>
        <position position="263"/>
    </location>
</feature>
<dbReference type="InterPro" id="IPR008355">
    <property type="entry name" value="Interferon_gamma_rcpt_asu"/>
</dbReference>
<evidence type="ECO:0000313" key="2">
    <source>
        <dbReference type="EMBL" id="NWV41491.1"/>
    </source>
</evidence>
<keyword evidence="1" id="KW-0472">Membrane</keyword>
<dbReference type="Gene3D" id="2.60.40.10">
    <property type="entry name" value="Immunoglobulins"/>
    <property type="match status" value="1"/>
</dbReference>
<dbReference type="AlphaFoldDB" id="A0A7K6EQN6"/>